<organism evidence="1">
    <name type="scientific">Pseudomonas phage RVTF4</name>
    <dbReference type="NCBI Taxonomy" id="3236931"/>
    <lineage>
        <taxon>Viruses</taxon>
    </lineage>
</organism>
<sequence length="395" mass="44323">MKVRDASGRLLDPGVDYTTVYHYADVSKLTGKEVMGFVVVKNNAVQSPVRVTYQALGGPFSINADELRELLDAIDETKFPFKWGDIIGKPTAFKPSPHTHEYWQLYGLDTTVIEIYRLAKAWEYGNKAVMNENHSYADSYIQLARDEINKYQAAVNAHLRDFQNPHRLTTLQVQREKLNNWGFSGVFHIADKTNNNTYLPIGGVFQIMNTELLPKMDAHIKNFNNPHQNTADQVGVWTKGYVDNERAKKLLWTEPSYNSTNFGGISESIYSNAARTAIPASEIISGRFPQYQVGTGWDGSDPTSWLLAGDKTWKHWSTFLKPINDARGKVASIGVVGSAAQGLGILNSAFADLTRWPSGSQAIAQWHHAPYGTHQYDVLVYARENGNWVYKATTQ</sequence>
<reference evidence="1" key="1">
    <citation type="submission" date="2024-07" db="EMBL/GenBank/DDBJ databases">
        <authorList>
            <person name="Bringhurst R.M."/>
            <person name="Homer T.E."/>
        </authorList>
    </citation>
    <scope>NUCLEOTIDE SEQUENCE</scope>
</reference>
<evidence type="ECO:0000313" key="1">
    <source>
        <dbReference type="EMBL" id="XDJ14817.1"/>
    </source>
</evidence>
<name>A0AB39CD84_9VIRU</name>
<accession>A0AB39CD84</accession>
<protein>
    <submittedName>
        <fullName evidence="1">Virion structural protein</fullName>
    </submittedName>
</protein>
<dbReference type="EMBL" id="PQ015378">
    <property type="protein sequence ID" value="XDJ14817.1"/>
    <property type="molecule type" value="Genomic_DNA"/>
</dbReference>
<proteinExistence type="predicted"/>